<evidence type="ECO:0000313" key="13">
    <source>
        <dbReference type="Proteomes" id="UP001244011"/>
    </source>
</evidence>
<dbReference type="InterPro" id="IPR012132">
    <property type="entry name" value="GMC_OxRdtase"/>
</dbReference>
<proteinExistence type="inferred from homology"/>
<keyword evidence="13" id="KW-1185">Reference proteome</keyword>
<dbReference type="EMBL" id="MU839008">
    <property type="protein sequence ID" value="KAK1767520.1"/>
    <property type="molecule type" value="Genomic_DNA"/>
</dbReference>
<evidence type="ECO:0000256" key="8">
    <source>
        <dbReference type="RuleBase" id="RU003968"/>
    </source>
</evidence>
<protein>
    <submittedName>
        <fullName evidence="12">GMC oxidoreductase</fullName>
    </submittedName>
</protein>
<dbReference type="PIRSF" id="PIRSF000137">
    <property type="entry name" value="Alcohol_oxidase"/>
    <property type="match status" value="1"/>
</dbReference>
<sequence length="641" mass="68977">MVPPTSTTDTETTRADEFTARRFDFIVVGGGTAGLVVAARLAENSALTVGVLEAGAAVGEDGKDDEGNIRIPGCFGQTLGGSHDWQFETVSQPGLGGRQLPWPRGKVLGGTSVLNFMTWNRASREDYDAWEALGNPGWGWDSLLPCFKQSETFHPPPPEIRDRYPVAYDPSAFGDSGPIHISHCREFTTSHGLWHATLNSLGVETNEAHFAGSNVGVWTNVCSINPDTAVRSYAVDYCRRLDGSSPTNLHILTGASVQEIVLTKKDEEWAATGVRFIHRGREFVASVSREVILSAGSVQSPQILELSGVGRPDVLSAAGVPVKVKSPNVGDNLQDHIMLAMIFEIDPSIANPDDLKCDDVAAASAREQYLQHRSGPLTILPSSMVYLPLSHFMPGDALATIASKVGGLTSIPAEQRHIMQRRFDSDAKKLGQVEFIFDLGNWSPYFQPNPADGKKYGTMLLILQHPFSRGSIHICPANNSTNSSTPSSSSSPPGHPSNPDATSPENHPLIDPGYYAGPHGSLDLEIMTHCARFADHICRASPLSSIIRARVFPAPPTTTNTDDDASLRAWAVDTTVTDWHPVGTCAMGDVVDERLRVRGVRGLRVVDASVIPLQISAHLQATVYAIAEKGARMIAEDLAGG</sequence>
<evidence type="ECO:0000313" key="12">
    <source>
        <dbReference type="EMBL" id="KAK1767520.1"/>
    </source>
</evidence>
<feature type="binding site" evidence="7">
    <location>
        <position position="111"/>
    </location>
    <ligand>
        <name>FAD</name>
        <dbReference type="ChEBI" id="CHEBI:57692"/>
    </ligand>
</feature>
<feature type="domain" description="Glucose-methanol-choline oxidoreductase N-terminal" evidence="10">
    <location>
        <begin position="105"/>
        <end position="128"/>
    </location>
</feature>
<keyword evidence="5" id="KW-0560">Oxidoreductase</keyword>
<dbReference type="RefSeq" id="XP_060283733.1">
    <property type="nucleotide sequence ID" value="XM_060425483.1"/>
</dbReference>
<dbReference type="PANTHER" id="PTHR11552">
    <property type="entry name" value="GLUCOSE-METHANOL-CHOLINE GMC OXIDOREDUCTASE"/>
    <property type="match status" value="1"/>
</dbReference>
<dbReference type="AlphaFoldDB" id="A0AAJ0FNU5"/>
<dbReference type="Pfam" id="PF00732">
    <property type="entry name" value="GMC_oxred_N"/>
    <property type="match status" value="1"/>
</dbReference>
<dbReference type="Gene3D" id="3.50.50.60">
    <property type="entry name" value="FAD/NAD(P)-binding domain"/>
    <property type="match status" value="2"/>
</dbReference>
<comment type="caution">
    <text evidence="12">The sequence shown here is derived from an EMBL/GenBank/DDBJ whole genome shotgun (WGS) entry which is preliminary data.</text>
</comment>
<dbReference type="Proteomes" id="UP001244011">
    <property type="component" value="Unassembled WGS sequence"/>
</dbReference>
<evidence type="ECO:0000259" key="10">
    <source>
        <dbReference type="PROSITE" id="PS00623"/>
    </source>
</evidence>
<dbReference type="InterPro" id="IPR000172">
    <property type="entry name" value="GMC_OxRdtase_N"/>
</dbReference>
<evidence type="ECO:0000256" key="9">
    <source>
        <dbReference type="SAM" id="MobiDB-lite"/>
    </source>
</evidence>
<dbReference type="InterPro" id="IPR007867">
    <property type="entry name" value="GMC_OxRtase_C"/>
</dbReference>
<evidence type="ECO:0000256" key="1">
    <source>
        <dbReference type="ARBA" id="ARBA00001974"/>
    </source>
</evidence>
<evidence type="ECO:0000256" key="4">
    <source>
        <dbReference type="ARBA" id="ARBA00022827"/>
    </source>
</evidence>
<feature type="compositionally biased region" description="Low complexity" evidence="9">
    <location>
        <begin position="478"/>
        <end position="492"/>
    </location>
</feature>
<feature type="binding site" evidence="7">
    <location>
        <position position="107"/>
    </location>
    <ligand>
        <name>FAD</name>
        <dbReference type="ChEBI" id="CHEBI:57692"/>
    </ligand>
</feature>
<feature type="domain" description="Glucose-methanol-choline oxidoreductase N-terminal" evidence="11">
    <location>
        <begin position="296"/>
        <end position="310"/>
    </location>
</feature>
<dbReference type="PANTHER" id="PTHR11552:SF201">
    <property type="entry name" value="GLUCOSE-METHANOL-CHOLINE OXIDOREDUCTASE N-TERMINAL DOMAIN-CONTAINING PROTEIN"/>
    <property type="match status" value="1"/>
</dbReference>
<feature type="active site" description="Proton acceptor" evidence="6">
    <location>
        <position position="618"/>
    </location>
</feature>
<name>A0AAJ0FNU5_9PEZI</name>
<evidence type="ECO:0000256" key="7">
    <source>
        <dbReference type="PIRSR" id="PIRSR000137-2"/>
    </source>
</evidence>
<feature type="active site" description="Proton donor" evidence="6">
    <location>
        <position position="580"/>
    </location>
</feature>
<gene>
    <name evidence="12" type="ORF">QBC33DRAFT_491861</name>
</gene>
<dbReference type="SUPFAM" id="SSF54373">
    <property type="entry name" value="FAD-linked reductases, C-terminal domain"/>
    <property type="match status" value="2"/>
</dbReference>
<evidence type="ECO:0000259" key="11">
    <source>
        <dbReference type="PROSITE" id="PS00624"/>
    </source>
</evidence>
<dbReference type="PROSITE" id="PS00623">
    <property type="entry name" value="GMC_OXRED_1"/>
    <property type="match status" value="1"/>
</dbReference>
<evidence type="ECO:0000256" key="5">
    <source>
        <dbReference type="ARBA" id="ARBA00023002"/>
    </source>
</evidence>
<comment type="cofactor">
    <cofactor evidence="1 7">
        <name>FAD</name>
        <dbReference type="ChEBI" id="CHEBI:57692"/>
    </cofactor>
</comment>
<keyword evidence="3 8" id="KW-0285">Flavoprotein</keyword>
<feature type="region of interest" description="Disordered" evidence="9">
    <location>
        <begin position="474"/>
        <end position="514"/>
    </location>
</feature>
<dbReference type="PROSITE" id="PS00624">
    <property type="entry name" value="GMC_OXRED_2"/>
    <property type="match status" value="1"/>
</dbReference>
<evidence type="ECO:0000256" key="3">
    <source>
        <dbReference type="ARBA" id="ARBA00022630"/>
    </source>
</evidence>
<dbReference type="GO" id="GO:0016614">
    <property type="term" value="F:oxidoreductase activity, acting on CH-OH group of donors"/>
    <property type="evidence" value="ECO:0007669"/>
    <property type="project" value="InterPro"/>
</dbReference>
<dbReference type="Pfam" id="PF05199">
    <property type="entry name" value="GMC_oxred_C"/>
    <property type="match status" value="1"/>
</dbReference>
<dbReference type="Gene3D" id="3.30.560.10">
    <property type="entry name" value="Glucose Oxidase, domain 3"/>
    <property type="match status" value="2"/>
</dbReference>
<feature type="binding site" evidence="7">
    <location>
        <position position="257"/>
    </location>
    <ligand>
        <name>FAD</name>
        <dbReference type="ChEBI" id="CHEBI:57692"/>
    </ligand>
</feature>
<keyword evidence="4 7" id="KW-0274">FAD</keyword>
<feature type="binding site" evidence="7">
    <location>
        <begin position="579"/>
        <end position="580"/>
    </location>
    <ligand>
        <name>FAD</name>
        <dbReference type="ChEBI" id="CHEBI:57692"/>
    </ligand>
</feature>
<accession>A0AAJ0FNU5</accession>
<dbReference type="GeneID" id="85308670"/>
<evidence type="ECO:0000256" key="6">
    <source>
        <dbReference type="PIRSR" id="PIRSR000137-1"/>
    </source>
</evidence>
<reference evidence="12" key="1">
    <citation type="submission" date="2023-06" db="EMBL/GenBank/DDBJ databases">
        <title>Genome-scale phylogeny and comparative genomics of the fungal order Sordariales.</title>
        <authorList>
            <consortium name="Lawrence Berkeley National Laboratory"/>
            <person name="Hensen N."/>
            <person name="Bonometti L."/>
            <person name="Westerberg I."/>
            <person name="Brannstrom I.O."/>
            <person name="Guillou S."/>
            <person name="Cros-Aarteil S."/>
            <person name="Calhoun S."/>
            <person name="Haridas S."/>
            <person name="Kuo A."/>
            <person name="Mondo S."/>
            <person name="Pangilinan J."/>
            <person name="Riley R."/>
            <person name="Labutti K."/>
            <person name="Andreopoulos B."/>
            <person name="Lipzen A."/>
            <person name="Chen C."/>
            <person name="Yanf M."/>
            <person name="Daum C."/>
            <person name="Ng V."/>
            <person name="Clum A."/>
            <person name="Steindorff A."/>
            <person name="Ohm R."/>
            <person name="Martin F."/>
            <person name="Silar P."/>
            <person name="Natvig D."/>
            <person name="Lalanne C."/>
            <person name="Gautier V."/>
            <person name="Ament-Velasquez S.L."/>
            <person name="Kruys A."/>
            <person name="Hutchinson M.I."/>
            <person name="Powell A.J."/>
            <person name="Barry K."/>
            <person name="Miller A.N."/>
            <person name="Grigoriev I.V."/>
            <person name="Debuchy R."/>
            <person name="Gladieux P."/>
            <person name="Thoren M.H."/>
            <person name="Johannesson H."/>
        </authorList>
    </citation>
    <scope>NUCLEOTIDE SEQUENCE</scope>
    <source>
        <strain evidence="12">8032-3</strain>
    </source>
</reference>
<dbReference type="InterPro" id="IPR036188">
    <property type="entry name" value="FAD/NAD-bd_sf"/>
</dbReference>
<comment type="similarity">
    <text evidence="2 8">Belongs to the GMC oxidoreductase family.</text>
</comment>
<evidence type="ECO:0000256" key="2">
    <source>
        <dbReference type="ARBA" id="ARBA00010790"/>
    </source>
</evidence>
<dbReference type="GO" id="GO:0050660">
    <property type="term" value="F:flavin adenine dinucleotide binding"/>
    <property type="evidence" value="ECO:0007669"/>
    <property type="project" value="InterPro"/>
</dbReference>
<dbReference type="SUPFAM" id="SSF51905">
    <property type="entry name" value="FAD/NAD(P)-binding domain"/>
    <property type="match status" value="1"/>
</dbReference>
<organism evidence="12 13">
    <name type="scientific">Phialemonium atrogriseum</name>
    <dbReference type="NCBI Taxonomy" id="1093897"/>
    <lineage>
        <taxon>Eukaryota</taxon>
        <taxon>Fungi</taxon>
        <taxon>Dikarya</taxon>
        <taxon>Ascomycota</taxon>
        <taxon>Pezizomycotina</taxon>
        <taxon>Sordariomycetes</taxon>
        <taxon>Sordariomycetidae</taxon>
        <taxon>Cephalothecales</taxon>
        <taxon>Cephalothecaceae</taxon>
        <taxon>Phialemonium</taxon>
    </lineage>
</organism>